<keyword evidence="2 4" id="KW-0808">Transferase</keyword>
<organism evidence="4 5">
    <name type="scientific">Thiogranum longum</name>
    <dbReference type="NCBI Taxonomy" id="1537524"/>
    <lineage>
        <taxon>Bacteria</taxon>
        <taxon>Pseudomonadati</taxon>
        <taxon>Pseudomonadota</taxon>
        <taxon>Gammaproteobacteria</taxon>
        <taxon>Chromatiales</taxon>
        <taxon>Ectothiorhodospiraceae</taxon>
        <taxon>Thiogranum</taxon>
    </lineage>
</organism>
<dbReference type="InterPro" id="IPR050362">
    <property type="entry name" value="Cation-dep_OMT"/>
</dbReference>
<gene>
    <name evidence="4" type="ORF">DFR30_1999</name>
</gene>
<evidence type="ECO:0000256" key="3">
    <source>
        <dbReference type="ARBA" id="ARBA00022691"/>
    </source>
</evidence>
<comment type="caution">
    <text evidence="4">The sequence shown here is derived from an EMBL/GenBank/DDBJ whole genome shotgun (WGS) entry which is preliminary data.</text>
</comment>
<accession>A0A4R1HEH2</accession>
<keyword evidence="5" id="KW-1185">Reference proteome</keyword>
<dbReference type="EMBL" id="SMFX01000001">
    <property type="protein sequence ID" value="TCK18715.1"/>
    <property type="molecule type" value="Genomic_DNA"/>
</dbReference>
<dbReference type="InterPro" id="IPR029063">
    <property type="entry name" value="SAM-dependent_MTases_sf"/>
</dbReference>
<dbReference type="SUPFAM" id="SSF53335">
    <property type="entry name" value="S-adenosyl-L-methionine-dependent methyltransferases"/>
    <property type="match status" value="1"/>
</dbReference>
<proteinExistence type="predicted"/>
<name>A0A4R1HEH2_9GAMM</name>
<dbReference type="Gene3D" id="3.40.50.150">
    <property type="entry name" value="Vaccinia Virus protein VP39"/>
    <property type="match status" value="1"/>
</dbReference>
<dbReference type="OrthoDB" id="9799672at2"/>
<evidence type="ECO:0000256" key="2">
    <source>
        <dbReference type="ARBA" id="ARBA00022679"/>
    </source>
</evidence>
<reference evidence="4 5" key="1">
    <citation type="submission" date="2019-03" db="EMBL/GenBank/DDBJ databases">
        <title>Genomic Encyclopedia of Type Strains, Phase IV (KMG-IV): sequencing the most valuable type-strain genomes for metagenomic binning, comparative biology and taxonomic classification.</title>
        <authorList>
            <person name="Goeker M."/>
        </authorList>
    </citation>
    <scope>NUCLEOTIDE SEQUENCE [LARGE SCALE GENOMIC DNA]</scope>
    <source>
        <strain evidence="4 5">DSM 19610</strain>
    </source>
</reference>
<evidence type="ECO:0000256" key="1">
    <source>
        <dbReference type="ARBA" id="ARBA00022603"/>
    </source>
</evidence>
<evidence type="ECO:0000313" key="5">
    <source>
        <dbReference type="Proteomes" id="UP000295707"/>
    </source>
</evidence>
<dbReference type="AlphaFoldDB" id="A0A4R1HEH2"/>
<dbReference type="InterPro" id="IPR002935">
    <property type="entry name" value="SAM_O-MeTrfase"/>
</dbReference>
<dbReference type="CDD" id="cd02440">
    <property type="entry name" value="AdoMet_MTases"/>
    <property type="match status" value="1"/>
</dbReference>
<keyword evidence="3" id="KW-0949">S-adenosyl-L-methionine</keyword>
<dbReference type="PROSITE" id="PS51682">
    <property type="entry name" value="SAM_OMT_I"/>
    <property type="match status" value="1"/>
</dbReference>
<dbReference type="Proteomes" id="UP000295707">
    <property type="component" value="Unassembled WGS sequence"/>
</dbReference>
<dbReference type="RefSeq" id="WP_132972758.1">
    <property type="nucleotide sequence ID" value="NZ_SMFX01000001.1"/>
</dbReference>
<dbReference type="Pfam" id="PF01596">
    <property type="entry name" value="Methyltransf_3"/>
    <property type="match status" value="1"/>
</dbReference>
<evidence type="ECO:0000313" key="4">
    <source>
        <dbReference type="EMBL" id="TCK18715.1"/>
    </source>
</evidence>
<protein>
    <submittedName>
        <fullName evidence="4">Putative O-methyltransferase YrrM</fullName>
    </submittedName>
</protein>
<dbReference type="PANTHER" id="PTHR10509:SF14">
    <property type="entry name" value="CAFFEOYL-COA O-METHYLTRANSFERASE 3-RELATED"/>
    <property type="match status" value="1"/>
</dbReference>
<keyword evidence="1 4" id="KW-0489">Methyltransferase</keyword>
<dbReference type="PANTHER" id="PTHR10509">
    <property type="entry name" value="O-METHYLTRANSFERASE-RELATED"/>
    <property type="match status" value="1"/>
</dbReference>
<dbReference type="GO" id="GO:0008171">
    <property type="term" value="F:O-methyltransferase activity"/>
    <property type="evidence" value="ECO:0007669"/>
    <property type="project" value="InterPro"/>
</dbReference>
<dbReference type="GO" id="GO:0032259">
    <property type="term" value="P:methylation"/>
    <property type="evidence" value="ECO:0007669"/>
    <property type="project" value="UniProtKB-KW"/>
</dbReference>
<dbReference type="GO" id="GO:0008757">
    <property type="term" value="F:S-adenosylmethionine-dependent methyltransferase activity"/>
    <property type="evidence" value="ECO:0007669"/>
    <property type="project" value="TreeGrafter"/>
</dbReference>
<sequence length="220" mass="24327">MSNKTFTLPDALYDYLQAVSLREDPLLQRLREETANDAMSVMQIAPEQGQFMALLVRLMGARKALEIGTYTGYSALCVARVLPDDGTLVACDISEPWTAIGKRYWREAGVSDKIDLRLAPALETLDQLIQAGETGHFDFAFIDADKENYLAYYERALTLLRPGGLMAIDNTLWSGSVIDDSCQDTDTCAIRAFNEALHTDTRVDISLVPIADGLTLALVR</sequence>